<dbReference type="GO" id="GO:0005737">
    <property type="term" value="C:cytoplasm"/>
    <property type="evidence" value="ECO:0007669"/>
    <property type="project" value="TreeGrafter"/>
</dbReference>
<proteinExistence type="inferred from homology"/>
<organism evidence="4 5">
    <name type="scientific">Arachis hypogaea</name>
    <name type="common">Peanut</name>
    <dbReference type="NCBI Taxonomy" id="3818"/>
    <lineage>
        <taxon>Eukaryota</taxon>
        <taxon>Viridiplantae</taxon>
        <taxon>Streptophyta</taxon>
        <taxon>Embryophyta</taxon>
        <taxon>Tracheophyta</taxon>
        <taxon>Spermatophyta</taxon>
        <taxon>Magnoliopsida</taxon>
        <taxon>eudicotyledons</taxon>
        <taxon>Gunneridae</taxon>
        <taxon>Pentapetalae</taxon>
        <taxon>rosids</taxon>
        <taxon>fabids</taxon>
        <taxon>Fabales</taxon>
        <taxon>Fabaceae</taxon>
        <taxon>Papilionoideae</taxon>
        <taxon>50 kb inversion clade</taxon>
        <taxon>dalbergioids sensu lato</taxon>
        <taxon>Dalbergieae</taxon>
        <taxon>Pterocarpus clade</taxon>
        <taxon>Arachis</taxon>
    </lineage>
</organism>
<keyword evidence="5" id="KW-1185">Reference proteome</keyword>
<gene>
    <name evidence="4" type="ORF">Ahy_B05g078770</name>
</gene>
<name>A0A444Z807_ARAHY</name>
<dbReference type="Proteomes" id="UP000289738">
    <property type="component" value="Chromosome B05"/>
</dbReference>
<keyword evidence="3" id="KW-0812">Transmembrane</keyword>
<dbReference type="InterPro" id="IPR009606">
    <property type="entry name" value="DEAL/Modifying_wall_lignin1/2"/>
</dbReference>
<feature type="transmembrane region" description="Helical" evidence="3">
    <location>
        <begin position="178"/>
        <end position="201"/>
    </location>
</feature>
<evidence type="ECO:0000256" key="3">
    <source>
        <dbReference type="SAM" id="Phobius"/>
    </source>
</evidence>
<dbReference type="AlphaFoldDB" id="A0A444Z807"/>
<feature type="transmembrane region" description="Helical" evidence="3">
    <location>
        <begin position="137"/>
        <end position="158"/>
    </location>
</feature>
<evidence type="ECO:0000313" key="4">
    <source>
        <dbReference type="EMBL" id="RYR10295.1"/>
    </source>
</evidence>
<dbReference type="InterPro" id="IPR008012">
    <property type="entry name" value="Ump1"/>
</dbReference>
<dbReference type="Pfam" id="PF06749">
    <property type="entry name" value="DUF1218"/>
    <property type="match status" value="1"/>
</dbReference>
<comment type="similarity">
    <text evidence="2">Belongs to the POMP/UMP1 family.</text>
</comment>
<evidence type="ECO:0000313" key="5">
    <source>
        <dbReference type="Proteomes" id="UP000289738"/>
    </source>
</evidence>
<accession>A0A444Z807</accession>
<keyword evidence="3" id="KW-0472">Membrane</keyword>
<comment type="caution">
    <text evidence="4">The sequence shown here is derived from an EMBL/GenBank/DDBJ whole genome shotgun (WGS) entry which is preliminary data.</text>
</comment>
<dbReference type="PANTHER" id="PTHR12828:SF3">
    <property type="entry name" value="PROTEASOME MATURATION PROTEIN"/>
    <property type="match status" value="1"/>
</dbReference>
<dbReference type="PANTHER" id="PTHR12828">
    <property type="entry name" value="PROTEASOME MATURATION PROTEIN UMP1"/>
    <property type="match status" value="1"/>
</dbReference>
<keyword evidence="3" id="KW-1133">Transmembrane helix</keyword>
<reference evidence="4 5" key="1">
    <citation type="submission" date="2019-01" db="EMBL/GenBank/DDBJ databases">
        <title>Sequencing of cultivated peanut Arachis hypogaea provides insights into genome evolution and oil improvement.</title>
        <authorList>
            <person name="Chen X."/>
        </authorList>
    </citation>
    <scope>NUCLEOTIDE SEQUENCE [LARGE SCALE GENOMIC DNA]</scope>
    <source>
        <strain evidence="5">cv. Fuhuasheng</strain>
        <tissue evidence="4">Leaves</tissue>
    </source>
</reference>
<dbReference type="Pfam" id="PF05348">
    <property type="entry name" value="UMP1"/>
    <property type="match status" value="1"/>
</dbReference>
<protein>
    <submittedName>
        <fullName evidence="4">Uncharacterized protein</fullName>
    </submittedName>
</protein>
<keyword evidence="1" id="KW-0143">Chaperone</keyword>
<dbReference type="EMBL" id="SDMP01000015">
    <property type="protein sequence ID" value="RYR10295.1"/>
    <property type="molecule type" value="Genomic_DNA"/>
</dbReference>
<evidence type="ECO:0000256" key="1">
    <source>
        <dbReference type="ARBA" id="ARBA00023186"/>
    </source>
</evidence>
<evidence type="ECO:0000256" key="2">
    <source>
        <dbReference type="ARBA" id="ARBA00043974"/>
    </source>
</evidence>
<dbReference type="GO" id="GO:0043248">
    <property type="term" value="P:proteasome assembly"/>
    <property type="evidence" value="ECO:0007669"/>
    <property type="project" value="InterPro"/>
</dbReference>
<dbReference type="GO" id="GO:0005634">
    <property type="term" value="C:nucleus"/>
    <property type="evidence" value="ECO:0007669"/>
    <property type="project" value="TreeGrafter"/>
</dbReference>
<sequence>MEEVQKSIAHQIGGVQNDALRFGLQGVKSDIVGSHPLQSAQESANRINEAMKKQCLVNLYGTAFPLKMDLDRQILSRFQRPPGVIPSSMLGLEAYTGSLDDFGFEDYLNDPRESETLRPLDMHHGMEVRLGLSKGPVCPSFMVTFVVAILLLVMGAIFNNVHKESGYSDNYSCVVVKPGVFAAGAILSVASIATGITYYLLLAAGKSAGIPSDNSSYPNQGAIATAQPQFK</sequence>